<sequence length="107" mass="12094">MSTQTGFWCSPGALRDYLNQTEYLVDTNLQSNIETQCGILFCGTRKPLGFPSAINKRLSIIERDMTLEAVFKNIIGDLDFYSKYGSVAGHSFDCNLRLLAPEYHHKP</sequence>
<evidence type="ECO:0000313" key="2">
    <source>
        <dbReference type="Proteomes" id="UP000675881"/>
    </source>
</evidence>
<evidence type="ECO:0000313" key="1">
    <source>
        <dbReference type="EMBL" id="CAF2860704.1"/>
    </source>
</evidence>
<protein>
    <submittedName>
        <fullName evidence="1">(salmon louse) hypothetical protein</fullName>
    </submittedName>
</protein>
<gene>
    <name evidence="1" type="ORF">LSAA_6081</name>
</gene>
<accession>A0A7R8CM91</accession>
<reference evidence="1" key="1">
    <citation type="submission" date="2021-02" db="EMBL/GenBank/DDBJ databases">
        <authorList>
            <person name="Bekaert M."/>
        </authorList>
    </citation>
    <scope>NUCLEOTIDE SEQUENCE</scope>
    <source>
        <strain evidence="1">IoA-00</strain>
    </source>
</reference>
<proteinExistence type="predicted"/>
<dbReference type="AlphaFoldDB" id="A0A7R8CM91"/>
<dbReference type="EMBL" id="HG994594">
    <property type="protein sequence ID" value="CAF2860704.1"/>
    <property type="molecule type" value="Genomic_DNA"/>
</dbReference>
<organism evidence="1 2">
    <name type="scientific">Lepeophtheirus salmonis</name>
    <name type="common">Salmon louse</name>
    <name type="synonym">Caligus salmonis</name>
    <dbReference type="NCBI Taxonomy" id="72036"/>
    <lineage>
        <taxon>Eukaryota</taxon>
        <taxon>Metazoa</taxon>
        <taxon>Ecdysozoa</taxon>
        <taxon>Arthropoda</taxon>
        <taxon>Crustacea</taxon>
        <taxon>Multicrustacea</taxon>
        <taxon>Hexanauplia</taxon>
        <taxon>Copepoda</taxon>
        <taxon>Siphonostomatoida</taxon>
        <taxon>Caligidae</taxon>
        <taxon>Lepeophtheirus</taxon>
    </lineage>
</organism>
<keyword evidence="2" id="KW-1185">Reference proteome</keyword>
<dbReference type="Proteomes" id="UP000675881">
    <property type="component" value="Chromosome 15"/>
</dbReference>
<name>A0A7R8CM91_LEPSM</name>